<dbReference type="Pfam" id="PF14379">
    <property type="entry name" value="Myb_CC_LHEQLE"/>
    <property type="match status" value="1"/>
</dbReference>
<dbReference type="Proteomes" id="UP000008810">
    <property type="component" value="Chromosome 2"/>
</dbReference>
<reference evidence="2 3" key="1">
    <citation type="journal article" date="2010" name="Nature">
        <title>Genome sequencing and analysis of the model grass Brachypodium distachyon.</title>
        <authorList>
            <consortium name="International Brachypodium Initiative"/>
        </authorList>
    </citation>
    <scope>NUCLEOTIDE SEQUENCE [LARGE SCALE GENOMIC DNA]</scope>
    <source>
        <strain evidence="2 3">Bd21</strain>
    </source>
</reference>
<dbReference type="OrthoDB" id="1660006at2759"/>
<accession>A0A2K2D8B1</accession>
<reference evidence="3" key="3">
    <citation type="submission" date="2018-08" db="UniProtKB">
        <authorList>
            <consortium name="EnsemblPlants"/>
        </authorList>
    </citation>
    <scope>IDENTIFICATION</scope>
    <source>
        <strain evidence="3">cv. Bd21</strain>
    </source>
</reference>
<gene>
    <name evidence="2" type="ORF">BRADI_2g13155v3</name>
</gene>
<dbReference type="EnsemblPlants" id="PNT70507">
    <property type="protein sequence ID" value="PNT70507"/>
    <property type="gene ID" value="BRADI_2g13155v3"/>
</dbReference>
<dbReference type="EMBL" id="CM000881">
    <property type="protein sequence ID" value="PNT70507.1"/>
    <property type="molecule type" value="Genomic_DNA"/>
</dbReference>
<feature type="domain" description="MYB-CC type transcription factor LHEQLE-containing" evidence="1">
    <location>
        <begin position="2"/>
        <end position="21"/>
    </location>
</feature>
<sequence>MAEALRVQIEVQKQLHEQLEVCSIKSSCWNSRSSLSARFQEVLIFSKCRKRLLLR</sequence>
<evidence type="ECO:0000313" key="2">
    <source>
        <dbReference type="EMBL" id="PNT70507.1"/>
    </source>
</evidence>
<dbReference type="InterPro" id="IPR025756">
    <property type="entry name" value="Myb_CC_LHEQLE"/>
</dbReference>
<keyword evidence="4" id="KW-1185">Reference proteome</keyword>
<name>A0A2K2D8B1_BRADI</name>
<dbReference type="AlphaFoldDB" id="A0A2K2D8B1"/>
<evidence type="ECO:0000313" key="4">
    <source>
        <dbReference type="Proteomes" id="UP000008810"/>
    </source>
</evidence>
<protein>
    <recommendedName>
        <fullName evidence="1">MYB-CC type transcription factor LHEQLE-containing domain-containing protein</fullName>
    </recommendedName>
</protein>
<dbReference type="Gramene" id="PNT70507">
    <property type="protein sequence ID" value="PNT70507"/>
    <property type="gene ID" value="BRADI_2g13155v3"/>
</dbReference>
<organism evidence="2">
    <name type="scientific">Brachypodium distachyon</name>
    <name type="common">Purple false brome</name>
    <name type="synonym">Trachynia distachya</name>
    <dbReference type="NCBI Taxonomy" id="15368"/>
    <lineage>
        <taxon>Eukaryota</taxon>
        <taxon>Viridiplantae</taxon>
        <taxon>Streptophyta</taxon>
        <taxon>Embryophyta</taxon>
        <taxon>Tracheophyta</taxon>
        <taxon>Spermatophyta</taxon>
        <taxon>Magnoliopsida</taxon>
        <taxon>Liliopsida</taxon>
        <taxon>Poales</taxon>
        <taxon>Poaceae</taxon>
        <taxon>BOP clade</taxon>
        <taxon>Pooideae</taxon>
        <taxon>Stipodae</taxon>
        <taxon>Brachypodieae</taxon>
        <taxon>Brachypodium</taxon>
    </lineage>
</organism>
<proteinExistence type="predicted"/>
<evidence type="ECO:0000313" key="3">
    <source>
        <dbReference type="EnsemblPlants" id="PNT70507"/>
    </source>
</evidence>
<dbReference type="InParanoid" id="A0A2K2D8B1"/>
<evidence type="ECO:0000259" key="1">
    <source>
        <dbReference type="Pfam" id="PF14379"/>
    </source>
</evidence>
<reference evidence="2" key="2">
    <citation type="submission" date="2017-06" db="EMBL/GenBank/DDBJ databases">
        <title>WGS assembly of Brachypodium distachyon.</title>
        <authorList>
            <consortium name="The International Brachypodium Initiative"/>
            <person name="Lucas S."/>
            <person name="Harmon-Smith M."/>
            <person name="Lail K."/>
            <person name="Tice H."/>
            <person name="Grimwood J."/>
            <person name="Bruce D."/>
            <person name="Barry K."/>
            <person name="Shu S."/>
            <person name="Lindquist E."/>
            <person name="Wang M."/>
            <person name="Pitluck S."/>
            <person name="Vogel J.P."/>
            <person name="Garvin D.F."/>
            <person name="Mockler T.C."/>
            <person name="Schmutz J."/>
            <person name="Rokhsar D."/>
            <person name="Bevan M.W."/>
        </authorList>
    </citation>
    <scope>NUCLEOTIDE SEQUENCE</scope>
    <source>
        <strain evidence="2">Bd21</strain>
    </source>
</reference>